<gene>
    <name evidence="2" type="ORF">CRM92_06140</name>
</gene>
<keyword evidence="3" id="KW-1185">Reference proteome</keyword>
<evidence type="ECO:0000313" key="3">
    <source>
        <dbReference type="Proteomes" id="UP000219947"/>
    </source>
</evidence>
<dbReference type="InterPro" id="IPR055259">
    <property type="entry name" value="YkvP/CgeB_Glyco_trans-like"/>
</dbReference>
<dbReference type="RefSeq" id="WP_098042660.1">
    <property type="nucleotide sequence ID" value="NZ_PDEV01000002.1"/>
</dbReference>
<reference evidence="2" key="1">
    <citation type="submission" date="2017-10" db="EMBL/GenBank/DDBJ databases">
        <title>Kefir isolates.</title>
        <authorList>
            <person name="Kim Y."/>
            <person name="Blasche S."/>
        </authorList>
    </citation>
    <scope>NUCLEOTIDE SEQUENCE [LARGE SCALE GENOMIC DNA]</scope>
    <source>
        <strain evidence="2">OG2-2</strain>
    </source>
</reference>
<evidence type="ECO:0000259" key="1">
    <source>
        <dbReference type="Pfam" id="PF13524"/>
    </source>
</evidence>
<proteinExistence type="predicted"/>
<sequence>MRAPTILLVSPAFHGYWKAIEASLNVAGYEVRTHIYDAPGTVADRIRNKLAHELPEKYRPASAAVQATSRAIAAFEEYHPDIVLVIKGDLLGDNWWQKLEESGVRYGTWLYDELRRMSYTLEDLPRLGALASYSPQDAEYLRSLGYAVLDMPNAYDSHCTIAPVTEDAISFVGANYPNREHTLRALHEAGIPVRAYGRDWSRHPWDIARTRRFKGAGIPAHRDIDRSAAYGVMASSPATLNIHHNQDGFTMRTFEAPGVGALHLIDRVDVARYYEPEREVLVYESTEELIDLCARIFREPRWAHAIREAGQRRTLAEHTFDDRVKILEKLWA</sequence>
<dbReference type="AlphaFoldDB" id="A0A2A8D645"/>
<accession>A0A2A8D645</accession>
<evidence type="ECO:0000313" key="2">
    <source>
        <dbReference type="EMBL" id="PEN16257.1"/>
    </source>
</evidence>
<dbReference type="EMBL" id="PDEV01000002">
    <property type="protein sequence ID" value="PEN16257.1"/>
    <property type="molecule type" value="Genomic_DNA"/>
</dbReference>
<protein>
    <submittedName>
        <fullName evidence="2">Spore maturation protein</fullName>
    </submittedName>
</protein>
<dbReference type="Pfam" id="PF13524">
    <property type="entry name" value="Glyco_trans_1_2"/>
    <property type="match status" value="1"/>
</dbReference>
<feature type="domain" description="Spore protein YkvP/CgeB glycosyl transferase-like" evidence="1">
    <location>
        <begin position="179"/>
        <end position="327"/>
    </location>
</feature>
<organism evidence="2 3">
    <name type="scientific">Rothia dentocariosa</name>
    <dbReference type="NCBI Taxonomy" id="2047"/>
    <lineage>
        <taxon>Bacteria</taxon>
        <taxon>Bacillati</taxon>
        <taxon>Actinomycetota</taxon>
        <taxon>Actinomycetes</taxon>
        <taxon>Micrococcales</taxon>
        <taxon>Micrococcaceae</taxon>
        <taxon>Rothia</taxon>
    </lineage>
</organism>
<name>A0A2A8D645_9MICC</name>
<comment type="caution">
    <text evidence="2">The sequence shown here is derived from an EMBL/GenBank/DDBJ whole genome shotgun (WGS) entry which is preliminary data.</text>
</comment>
<dbReference type="Proteomes" id="UP000219947">
    <property type="component" value="Unassembled WGS sequence"/>
</dbReference>